<protein>
    <recommendedName>
        <fullName evidence="2">DUF6699 domain-containing protein</fullName>
    </recommendedName>
</protein>
<accession>D8PQU6</accession>
<evidence type="ECO:0000259" key="2">
    <source>
        <dbReference type="Pfam" id="PF20415"/>
    </source>
</evidence>
<dbReference type="STRING" id="578458.D8PQU6"/>
<dbReference type="AlphaFoldDB" id="D8PQU6"/>
<dbReference type="RefSeq" id="XP_003037358.1">
    <property type="nucleotide sequence ID" value="XM_003037312.1"/>
</dbReference>
<dbReference type="InParanoid" id="D8PQU6"/>
<reference evidence="3 4" key="1">
    <citation type="journal article" date="2010" name="Nat. Biotechnol.">
        <title>Genome sequence of the model mushroom Schizophyllum commune.</title>
        <authorList>
            <person name="Ohm R.A."/>
            <person name="de Jong J.F."/>
            <person name="Lugones L.G."/>
            <person name="Aerts A."/>
            <person name="Kothe E."/>
            <person name="Stajich J.E."/>
            <person name="de Vries R.P."/>
            <person name="Record E."/>
            <person name="Levasseur A."/>
            <person name="Baker S.E."/>
            <person name="Bartholomew K.A."/>
            <person name="Coutinho P.M."/>
            <person name="Erdmann S."/>
            <person name="Fowler T.J."/>
            <person name="Gathman A.C."/>
            <person name="Lombard V."/>
            <person name="Henrissat B."/>
            <person name="Knabe N."/>
            <person name="Kuees U."/>
            <person name="Lilly W.W."/>
            <person name="Lindquist E."/>
            <person name="Lucas S."/>
            <person name="Magnuson J.K."/>
            <person name="Piumi F."/>
            <person name="Raudaskoski M."/>
            <person name="Salamov A."/>
            <person name="Schmutz J."/>
            <person name="Schwarze F.W.M.R."/>
            <person name="vanKuyk P.A."/>
            <person name="Horton J.S."/>
            <person name="Grigoriev I.V."/>
            <person name="Woesten H.A.B."/>
        </authorList>
    </citation>
    <scope>NUCLEOTIDE SEQUENCE [LARGE SCALE GENOMIC DNA]</scope>
    <source>
        <strain evidence="4">H4-8 / FGSC 9210</strain>
    </source>
</reference>
<sequence>MSHRGNRAYDYTLQPELNLNSLQQYGYAYDAGAQSDTSSPYSTYAPLEPHHPVASTSSSPVHGYGVTRSPPRARQYIPRPLDWRPDFIAHAGATTSQKGRNITITHDPTPRDLLDILAHKLPHPPICHDLRFPPMHARCIQLSRPTQLGPLTPSDLMRSATQPPVAHMRLYHYRLPWYIDIVGAAGRAVTVHDVLTQLHTHLSVALRVEDVDNEELCDDDRDDIRRACWRRCGAMQPDKLRRVDFLCELTVFEGLMRNVEDGTWEMVLRSQ</sequence>
<gene>
    <name evidence="3" type="ORF">SCHCODRAFT_104087</name>
</gene>
<evidence type="ECO:0000256" key="1">
    <source>
        <dbReference type="SAM" id="MobiDB-lite"/>
    </source>
</evidence>
<dbReference type="InterPro" id="IPR046522">
    <property type="entry name" value="DUF6699"/>
</dbReference>
<evidence type="ECO:0000313" key="3">
    <source>
        <dbReference type="EMBL" id="EFJ02456.1"/>
    </source>
</evidence>
<proteinExistence type="predicted"/>
<feature type="region of interest" description="Disordered" evidence="1">
    <location>
        <begin position="38"/>
        <end position="73"/>
    </location>
</feature>
<dbReference type="EMBL" id="GL377302">
    <property type="protein sequence ID" value="EFJ02456.1"/>
    <property type="molecule type" value="Genomic_DNA"/>
</dbReference>
<dbReference type="OMA" id="REWRTDF"/>
<keyword evidence="4" id="KW-1185">Reference proteome</keyword>
<feature type="non-terminal residue" evidence="3">
    <location>
        <position position="271"/>
    </location>
</feature>
<dbReference type="KEGG" id="scm:SCHCO_02721494"/>
<name>D8PQU6_SCHCM</name>
<dbReference type="Pfam" id="PF20415">
    <property type="entry name" value="DUF6699"/>
    <property type="match status" value="1"/>
</dbReference>
<dbReference type="OrthoDB" id="3265169at2759"/>
<organism evidence="4">
    <name type="scientific">Schizophyllum commune (strain H4-8 / FGSC 9210)</name>
    <name type="common">Split gill fungus</name>
    <dbReference type="NCBI Taxonomy" id="578458"/>
    <lineage>
        <taxon>Eukaryota</taxon>
        <taxon>Fungi</taxon>
        <taxon>Dikarya</taxon>
        <taxon>Basidiomycota</taxon>
        <taxon>Agaricomycotina</taxon>
        <taxon>Agaricomycetes</taxon>
        <taxon>Agaricomycetidae</taxon>
        <taxon>Agaricales</taxon>
        <taxon>Schizophyllaceae</taxon>
        <taxon>Schizophyllum</taxon>
    </lineage>
</organism>
<evidence type="ECO:0000313" key="4">
    <source>
        <dbReference type="Proteomes" id="UP000007431"/>
    </source>
</evidence>
<dbReference type="Proteomes" id="UP000007431">
    <property type="component" value="Unassembled WGS sequence"/>
</dbReference>
<feature type="domain" description="DUF6699" evidence="2">
    <location>
        <begin position="127"/>
        <end position="258"/>
    </location>
</feature>
<dbReference type="GeneID" id="9584990"/>
<dbReference type="HOGENOM" id="CLU_1165548_0_0_1"/>
<dbReference type="VEuPathDB" id="FungiDB:SCHCODRAFT_02721494"/>